<keyword evidence="4" id="KW-1185">Reference proteome</keyword>
<dbReference type="SUPFAM" id="SSF51197">
    <property type="entry name" value="Clavaminate synthase-like"/>
    <property type="match status" value="1"/>
</dbReference>
<dbReference type="Gene3D" id="2.60.120.650">
    <property type="entry name" value="Cupin"/>
    <property type="match status" value="1"/>
</dbReference>
<dbReference type="EMBL" id="DF237658">
    <property type="protein sequence ID" value="GAQ90978.1"/>
    <property type="molecule type" value="Genomic_DNA"/>
</dbReference>
<reference evidence="3 4" key="1">
    <citation type="journal article" date="2014" name="Nat. Commun.">
        <title>Klebsormidium flaccidum genome reveals primary factors for plant terrestrial adaptation.</title>
        <authorList>
            <person name="Hori K."/>
            <person name="Maruyama F."/>
            <person name="Fujisawa T."/>
            <person name="Togashi T."/>
            <person name="Yamamoto N."/>
            <person name="Seo M."/>
            <person name="Sato S."/>
            <person name="Yamada T."/>
            <person name="Mori H."/>
            <person name="Tajima N."/>
            <person name="Moriyama T."/>
            <person name="Ikeuchi M."/>
            <person name="Watanabe M."/>
            <person name="Wada H."/>
            <person name="Kobayashi K."/>
            <person name="Saito M."/>
            <person name="Masuda T."/>
            <person name="Sasaki-Sekimoto Y."/>
            <person name="Mashiguchi K."/>
            <person name="Awai K."/>
            <person name="Shimojima M."/>
            <person name="Masuda S."/>
            <person name="Iwai M."/>
            <person name="Nobusawa T."/>
            <person name="Narise T."/>
            <person name="Kondo S."/>
            <person name="Saito H."/>
            <person name="Sato R."/>
            <person name="Murakawa M."/>
            <person name="Ihara Y."/>
            <person name="Oshima-Yamada Y."/>
            <person name="Ohtaka K."/>
            <person name="Satoh M."/>
            <person name="Sonobe K."/>
            <person name="Ishii M."/>
            <person name="Ohtani R."/>
            <person name="Kanamori-Sato M."/>
            <person name="Honoki R."/>
            <person name="Miyazaki D."/>
            <person name="Mochizuki H."/>
            <person name="Umetsu J."/>
            <person name="Higashi K."/>
            <person name="Shibata D."/>
            <person name="Kamiya Y."/>
            <person name="Sato N."/>
            <person name="Nakamura Y."/>
            <person name="Tabata S."/>
            <person name="Ida S."/>
            <person name="Kurokawa K."/>
            <person name="Ohta H."/>
        </authorList>
    </citation>
    <scope>NUCLEOTIDE SEQUENCE [LARGE SCALE GENOMIC DNA]</scope>
    <source>
        <strain evidence="3 4">NIES-2285</strain>
    </source>
</reference>
<evidence type="ECO:0000313" key="3">
    <source>
        <dbReference type="EMBL" id="GAQ90978.1"/>
    </source>
</evidence>
<dbReference type="AlphaFoldDB" id="A0A1Y1IS51"/>
<feature type="compositionally biased region" description="Basic residues" evidence="1">
    <location>
        <begin position="569"/>
        <end position="590"/>
    </location>
</feature>
<feature type="compositionally biased region" description="Basic and acidic residues" evidence="1">
    <location>
        <begin position="591"/>
        <end position="601"/>
    </location>
</feature>
<evidence type="ECO:0000259" key="2">
    <source>
        <dbReference type="PROSITE" id="PS51184"/>
    </source>
</evidence>
<accession>A0A1Y1IS51</accession>
<name>A0A1Y1IS51_KLENI</name>
<evidence type="ECO:0000313" key="4">
    <source>
        <dbReference type="Proteomes" id="UP000054558"/>
    </source>
</evidence>
<gene>
    <name evidence="3" type="ORF">KFL_007090030</name>
</gene>
<dbReference type="Proteomes" id="UP000054558">
    <property type="component" value="Unassembled WGS sequence"/>
</dbReference>
<dbReference type="STRING" id="105231.A0A1Y1IS51"/>
<proteinExistence type="predicted"/>
<feature type="region of interest" description="Disordered" evidence="1">
    <location>
        <begin position="569"/>
        <end position="603"/>
    </location>
</feature>
<protein>
    <recommendedName>
        <fullName evidence="2">JmjC domain-containing protein</fullName>
    </recommendedName>
</protein>
<dbReference type="PROSITE" id="PS51184">
    <property type="entry name" value="JMJC"/>
    <property type="match status" value="1"/>
</dbReference>
<organism evidence="3 4">
    <name type="scientific">Klebsormidium nitens</name>
    <name type="common">Green alga</name>
    <name type="synonym">Ulothrix nitens</name>
    <dbReference type="NCBI Taxonomy" id="105231"/>
    <lineage>
        <taxon>Eukaryota</taxon>
        <taxon>Viridiplantae</taxon>
        <taxon>Streptophyta</taxon>
        <taxon>Klebsormidiophyceae</taxon>
        <taxon>Klebsormidiales</taxon>
        <taxon>Klebsormidiaceae</taxon>
        <taxon>Klebsormidium</taxon>
    </lineage>
</organism>
<feature type="domain" description="JmjC" evidence="2">
    <location>
        <begin position="364"/>
        <end position="505"/>
    </location>
</feature>
<evidence type="ECO:0000256" key="1">
    <source>
        <dbReference type="SAM" id="MobiDB-lite"/>
    </source>
</evidence>
<sequence>MAVNYAGCIPPELLEKIVVMVLMSEETKDASPGLMDPPVPVAEEESMQLAKQSAASMALVCKDWKDAMRSVGWNALLSKRLKGSVPCVPADALWLLRLLRGHAGDTMNVTEARAYLRVTSRDLQAYREAQGFPNVVGFRYDLALLVEVAAGKHGGVSGLRAYISRLEVRAAAAARAAQRREDAREREVHKILKSFDPRVSKYVNTFDYVKLGLGKADEIIRQAAGIHKDLKTADDMARVAHVDLRKDDLCDVSLGLFLKGEKSKLELACVFMRRMEVDVIGIPSKSTTDHSLIVRGGTWQLCGRTLEADLVKYHGKDLVFKAFFQDHETAEQDIINPPCPLESFLEPCEKRSRSRAVLEHYFLKTSPVLELVKPFPLSKDILPDMLKDPEKSSLSFIATDKGFYTKAHVDFTGTVGWMALLRGQKQWSFWNPHGPNKEAFLAALKTGGEMPKPDITFVANAGDLVIVPAGYGHAVSTTMHSVGIGGSCFIAEQSLAGLGVALKADVIARSLSVQDGKKEVNRQRCGIAAVLGVSLRQLSEKEAAVASEAAAAGGSDSAVKASRLYQHVHAPKRRRGKRKKTSFSQHKREHVKSCTHPEHVPGKSRLLNKRGIRGLWYGEEVIMCDPCYRAFKKQETLHSIVKPGQQMSTSS</sequence>
<dbReference type="InterPro" id="IPR003347">
    <property type="entry name" value="JmjC_dom"/>
</dbReference>